<comment type="caution">
    <text evidence="1">The sequence shown here is derived from an EMBL/GenBank/DDBJ whole genome shotgun (WGS) entry which is preliminary data.</text>
</comment>
<protein>
    <submittedName>
        <fullName evidence="1">N-methyl-L-tryptophan oxidase</fullName>
        <ecNumber evidence="1">1.5.3.2</ecNumber>
    </submittedName>
</protein>
<dbReference type="Proteomes" id="UP001622950">
    <property type="component" value="Unassembled WGS sequence"/>
</dbReference>
<organism evidence="1 2">
    <name type="scientific">Pseudomonas neuropathica</name>
    <dbReference type="NCBI Taxonomy" id="2730425"/>
    <lineage>
        <taxon>Bacteria</taxon>
        <taxon>Pseudomonadati</taxon>
        <taxon>Pseudomonadota</taxon>
        <taxon>Gammaproteobacteria</taxon>
        <taxon>Pseudomonadales</taxon>
        <taxon>Pseudomonadaceae</taxon>
        <taxon>Pseudomonas</taxon>
    </lineage>
</organism>
<keyword evidence="2" id="KW-1185">Reference proteome</keyword>
<evidence type="ECO:0000313" key="2">
    <source>
        <dbReference type="Proteomes" id="UP001622950"/>
    </source>
</evidence>
<dbReference type="EC" id="1.5.3.2" evidence="1"/>
<sequence>MARKYSVVVIGLGVVGSASLWRLSCSKTDVLGVDSAAPINLLGSSHGASRIFRQAYWEGQEYLPLLSLSDELWQELDRSCSRRLIFRTGGLFVGPIASGVVPKSVKTAQKGNIKYKVLSTTQISESFPAFQVQEGTEAVYENGAYTISADDSKLHMINLAVRNGAEARFGTTVISIFRTSQGLAVQLAEGEVIYTARVILSTGSAMGTALINDLSELLQPQSVPVYWFKPNSDRDSDFAKKFPAFLYQMSDGNLLYGTPEIGQEEPGVKIGFHNQQQTPFDPLEHTKPVDVADVEQVSTCVRQIFTGLNSVPFASKKCIYTMTPDGSFLLGESSEFPGVFYVSACSGHGFKFATGLGEVLARAALDGGVAQEMSIFSVSRFASVNKSG</sequence>
<reference evidence="1" key="1">
    <citation type="submission" date="2024-11" db="EMBL/GenBank/DDBJ databases">
        <authorList>
            <person name="Lucas J.A."/>
        </authorList>
    </citation>
    <scope>NUCLEOTIDE SEQUENCE</scope>
    <source>
        <strain evidence="1">Z 8.8</strain>
    </source>
</reference>
<name>A0ACC7MZW9_9PSED</name>
<gene>
    <name evidence="1" type="primary">solA</name>
    <name evidence="1" type="ORF">ACJEBM_25535</name>
</gene>
<dbReference type="EMBL" id="JBJHQE010000067">
    <property type="protein sequence ID" value="MFK9084026.1"/>
    <property type="molecule type" value="Genomic_DNA"/>
</dbReference>
<accession>A0ACC7MZW9</accession>
<evidence type="ECO:0000313" key="1">
    <source>
        <dbReference type="EMBL" id="MFK9084026.1"/>
    </source>
</evidence>
<keyword evidence="1" id="KW-0560">Oxidoreductase</keyword>
<proteinExistence type="predicted"/>